<feature type="chain" id="PRO_5045717194" description="Beta/gamma crystallin 'Greek key' domain-containing protein" evidence="3">
    <location>
        <begin position="19"/>
        <end position="139"/>
    </location>
</feature>
<dbReference type="InterPro" id="IPR001064">
    <property type="entry name" value="Beta/gamma_crystallin"/>
</dbReference>
<organism evidence="5 6">
    <name type="scientific">Pseudoalteromonas aurantia 208</name>
    <dbReference type="NCBI Taxonomy" id="1314867"/>
    <lineage>
        <taxon>Bacteria</taxon>
        <taxon>Pseudomonadati</taxon>
        <taxon>Pseudomonadota</taxon>
        <taxon>Gammaproteobacteria</taxon>
        <taxon>Alteromonadales</taxon>
        <taxon>Pseudoalteromonadaceae</taxon>
        <taxon>Pseudoalteromonas</taxon>
    </lineage>
</organism>
<dbReference type="Proteomes" id="UP000615755">
    <property type="component" value="Unassembled WGS sequence"/>
</dbReference>
<evidence type="ECO:0000259" key="4">
    <source>
        <dbReference type="SMART" id="SM00247"/>
    </source>
</evidence>
<keyword evidence="2" id="KW-0677">Repeat</keyword>
<dbReference type="Gene3D" id="2.60.20.10">
    <property type="entry name" value="Crystallins"/>
    <property type="match status" value="1"/>
</dbReference>
<dbReference type="RefSeq" id="WP_192509429.1">
    <property type="nucleotide sequence ID" value="NZ_AQGV01000015.1"/>
</dbReference>
<keyword evidence="6" id="KW-1185">Reference proteome</keyword>
<proteinExistence type="inferred from homology"/>
<comment type="similarity">
    <text evidence="1">Belongs to the beta/gamma-crystallin family.</text>
</comment>
<comment type="caution">
    <text evidence="5">The sequence shown here is derived from an EMBL/GenBank/DDBJ whole genome shotgun (WGS) entry which is preliminary data.</text>
</comment>
<feature type="signal peptide" evidence="3">
    <location>
        <begin position="1"/>
        <end position="18"/>
    </location>
</feature>
<evidence type="ECO:0000256" key="2">
    <source>
        <dbReference type="ARBA" id="ARBA00022737"/>
    </source>
</evidence>
<dbReference type="InterPro" id="IPR011024">
    <property type="entry name" value="G_crystallin-like"/>
</dbReference>
<sequence length="139" mass="15866">MKNTLVAIAALMSFNTLSADLTFQNTNEMSYAEINDVRNKLSDSELLKFDNAVNMQMRMAVVYNDMNYRSQYRVIVEDTPDFRVIGFNDNTTAIKVYNAIGVTVYQKANYGGQYRTIIGDLADFRLIGFNDDTSSMKFF</sequence>
<feature type="domain" description="Beta/gamma crystallin 'Greek key'" evidence="4">
    <location>
        <begin position="59"/>
        <end position="139"/>
    </location>
</feature>
<dbReference type="SUPFAM" id="SSF49695">
    <property type="entry name" value="gamma-Crystallin-like"/>
    <property type="match status" value="1"/>
</dbReference>
<protein>
    <recommendedName>
        <fullName evidence="4">Beta/gamma crystallin 'Greek key' domain-containing protein</fullName>
    </recommendedName>
</protein>
<name>A0ABR9EH23_9GAMM</name>
<dbReference type="EMBL" id="AQGV01000015">
    <property type="protein sequence ID" value="MBE0370287.1"/>
    <property type="molecule type" value="Genomic_DNA"/>
</dbReference>
<evidence type="ECO:0000313" key="5">
    <source>
        <dbReference type="EMBL" id="MBE0370287.1"/>
    </source>
</evidence>
<gene>
    <name evidence="5" type="ORF">PAUR_b0283</name>
</gene>
<evidence type="ECO:0000256" key="3">
    <source>
        <dbReference type="SAM" id="SignalP"/>
    </source>
</evidence>
<evidence type="ECO:0000313" key="6">
    <source>
        <dbReference type="Proteomes" id="UP000615755"/>
    </source>
</evidence>
<accession>A0ABR9EH23</accession>
<dbReference type="SMART" id="SM00247">
    <property type="entry name" value="XTALbg"/>
    <property type="match status" value="1"/>
</dbReference>
<evidence type="ECO:0000256" key="1">
    <source>
        <dbReference type="ARBA" id="ARBA00009646"/>
    </source>
</evidence>
<keyword evidence="3" id="KW-0732">Signal</keyword>
<reference evidence="5 6" key="1">
    <citation type="submission" date="2015-03" db="EMBL/GenBank/DDBJ databases">
        <title>Genome sequence of Pseudoalteromonas aurantia.</title>
        <authorList>
            <person name="Xie B.-B."/>
            <person name="Rong J.-C."/>
            <person name="Qin Q.-L."/>
            <person name="Zhang Y.-Z."/>
        </authorList>
    </citation>
    <scope>NUCLEOTIDE SEQUENCE [LARGE SCALE GENOMIC DNA]</scope>
    <source>
        <strain evidence="5 6">208</strain>
    </source>
</reference>